<dbReference type="GO" id="GO:0008168">
    <property type="term" value="F:methyltransferase activity"/>
    <property type="evidence" value="ECO:0007669"/>
    <property type="project" value="UniProtKB-KW"/>
</dbReference>
<dbReference type="AlphaFoldDB" id="A0A7M7JBW0"/>
<evidence type="ECO:0000256" key="2">
    <source>
        <dbReference type="ARBA" id="ARBA00022679"/>
    </source>
</evidence>
<dbReference type="RefSeq" id="XP_022649740.1">
    <property type="nucleotide sequence ID" value="XM_022794005.1"/>
</dbReference>
<dbReference type="GO" id="GO:0000049">
    <property type="term" value="F:tRNA binding"/>
    <property type="evidence" value="ECO:0007669"/>
    <property type="project" value="TreeGrafter"/>
</dbReference>
<keyword evidence="1" id="KW-0489">Methyltransferase</keyword>
<dbReference type="OrthoDB" id="9976048at2759"/>
<accession>A0A7M7JBW0</accession>
<sequence length="409" mass="46895">MSQGIRSPVAMLRGYYCTTSAVVRFGANVALSTAAPNTSDIHSTETTSSCTKNQQSFAVPPKTDSMVANSKHNNLLFVDQYRSLVTDHAIKRSQLRQMVYFVNKSRNRGYTVPKQISSDDMLTLLGKPSFARRRRFMAYLRYKEEKAERKLNPNSLPCNTKPLPRTKITTDILADYGLYLNSIMIRIVDKSMHRFFEERLVANMPFAQKLALDFGYDYIMSDRESRKAAADVKALYSYNRSCSDPFNLIFCSFAELENNDFQGQSSTSSCNLLEKLINNRSITFPCEYTSRCVTEMFPREQIYFLQIVYLSPQGEDELETLDDDKVYVLGVLVDKEYQPGLSLKRARQLGVRSARFPARVRLLWEQEEKPLHVVHCLKVLQDIKSGKDWQYAMSKISSNFVVDIDTEDS</sequence>
<dbReference type="Gene3D" id="3.40.1280.30">
    <property type="match status" value="1"/>
</dbReference>
<organism evidence="5 6">
    <name type="scientific">Varroa destructor</name>
    <name type="common">Honeybee mite</name>
    <dbReference type="NCBI Taxonomy" id="109461"/>
    <lineage>
        <taxon>Eukaryota</taxon>
        <taxon>Metazoa</taxon>
        <taxon>Ecdysozoa</taxon>
        <taxon>Arthropoda</taxon>
        <taxon>Chelicerata</taxon>
        <taxon>Arachnida</taxon>
        <taxon>Acari</taxon>
        <taxon>Parasitiformes</taxon>
        <taxon>Mesostigmata</taxon>
        <taxon>Gamasina</taxon>
        <taxon>Dermanyssoidea</taxon>
        <taxon>Varroidae</taxon>
        <taxon>Varroa</taxon>
    </lineage>
</organism>
<dbReference type="GeneID" id="111245528"/>
<dbReference type="GO" id="GO:0070131">
    <property type="term" value="P:positive regulation of mitochondrial translation"/>
    <property type="evidence" value="ECO:0007669"/>
    <property type="project" value="TreeGrafter"/>
</dbReference>
<dbReference type="GO" id="GO:0005739">
    <property type="term" value="C:mitochondrion"/>
    <property type="evidence" value="ECO:0007669"/>
    <property type="project" value="TreeGrafter"/>
</dbReference>
<reference evidence="5" key="1">
    <citation type="submission" date="2021-01" db="UniProtKB">
        <authorList>
            <consortium name="EnsemblMetazoa"/>
        </authorList>
    </citation>
    <scope>IDENTIFICATION</scope>
</reference>
<dbReference type="InterPro" id="IPR038459">
    <property type="entry name" value="MT_TRM10-typ_sf"/>
</dbReference>
<dbReference type="GO" id="GO:0097745">
    <property type="term" value="P:mitochondrial tRNA 5'-end processing"/>
    <property type="evidence" value="ECO:0007669"/>
    <property type="project" value="TreeGrafter"/>
</dbReference>
<evidence type="ECO:0000313" key="5">
    <source>
        <dbReference type="EnsemblMetazoa" id="XP_022649740"/>
    </source>
</evidence>
<protein>
    <recommendedName>
        <fullName evidence="4">SAM-dependent MTase TRM10-type domain-containing protein</fullName>
    </recommendedName>
</protein>
<dbReference type="GO" id="GO:0005654">
    <property type="term" value="C:nucleoplasm"/>
    <property type="evidence" value="ECO:0007669"/>
    <property type="project" value="TreeGrafter"/>
</dbReference>
<dbReference type="EnsemblMetazoa" id="XM_022794005">
    <property type="protein sequence ID" value="XP_022649740"/>
    <property type="gene ID" value="LOC111245528"/>
</dbReference>
<feature type="domain" description="SAM-dependent MTase TRM10-type" evidence="4">
    <location>
        <begin position="196"/>
        <end position="409"/>
    </location>
</feature>
<dbReference type="InParanoid" id="A0A7M7JBW0"/>
<proteinExistence type="predicted"/>
<keyword evidence="6" id="KW-1185">Reference proteome</keyword>
<dbReference type="OMA" id="PRECNKA"/>
<keyword evidence="3" id="KW-0949">S-adenosyl-L-methionine</keyword>
<dbReference type="PANTHER" id="PTHR13563">
    <property type="entry name" value="TRNA (GUANINE-9-) METHYLTRANSFERASE"/>
    <property type="match status" value="1"/>
</dbReference>
<name>A0A7M7JBW0_VARDE</name>
<dbReference type="Proteomes" id="UP000594260">
    <property type="component" value="Unplaced"/>
</dbReference>
<dbReference type="InterPro" id="IPR007356">
    <property type="entry name" value="tRNA_m1G_MeTrfase_euk"/>
</dbReference>
<evidence type="ECO:0000256" key="3">
    <source>
        <dbReference type="ARBA" id="ARBA00022691"/>
    </source>
</evidence>
<evidence type="ECO:0000313" key="6">
    <source>
        <dbReference type="Proteomes" id="UP000594260"/>
    </source>
</evidence>
<dbReference type="PROSITE" id="PS51675">
    <property type="entry name" value="SAM_MT_TRM10"/>
    <property type="match status" value="1"/>
</dbReference>
<dbReference type="InterPro" id="IPR028564">
    <property type="entry name" value="MT_TRM10-typ"/>
</dbReference>
<dbReference type="KEGG" id="vde:111245528"/>
<evidence type="ECO:0000256" key="1">
    <source>
        <dbReference type="ARBA" id="ARBA00022603"/>
    </source>
</evidence>
<dbReference type="PANTHER" id="PTHR13563:SF5">
    <property type="entry name" value="TRNA METHYLTRANSFERASE 10 HOMOLOG C"/>
    <property type="match status" value="1"/>
</dbReference>
<keyword evidence="2" id="KW-0808">Transferase</keyword>
<dbReference type="GO" id="GO:0032259">
    <property type="term" value="P:methylation"/>
    <property type="evidence" value="ECO:0007669"/>
    <property type="project" value="UniProtKB-KW"/>
</dbReference>
<evidence type="ECO:0000259" key="4">
    <source>
        <dbReference type="PROSITE" id="PS51675"/>
    </source>
</evidence>